<evidence type="ECO:0000256" key="1">
    <source>
        <dbReference type="SAM" id="Phobius"/>
    </source>
</evidence>
<keyword evidence="1" id="KW-1133">Transmembrane helix</keyword>
<comment type="caution">
    <text evidence="2">The sequence shown here is derived from an EMBL/GenBank/DDBJ whole genome shotgun (WGS) entry which is preliminary data.</text>
</comment>
<sequence length="753" mass="84650">MDIVELDAARFKQLDRHRRQRAPAQTLEPFGSLTFSRVALAIISYGLFLTDVLRTGVGIRRLKLVPQDPDVRVLFGPYNYSIIHLTAANASLPTSSRRYWTYKYDTTSLTMRAVAKALQLSSWSPCLLYETTCDETLGLPGSVVFSMIDELVEGIRARIAQPHAAKHHGASRGQLAWRIEYQFRDRLNEAVLPSLFYRTRRRTCQASFYSSARLQRRALCDPRDVHPFSCLDHIANFRRLCSSTRPCDMTMPQHITRRLSALHRAYPNASLEIVVLDSVEDFLRGGHISHGRHSFDVVTMTRVRQCDSLRCATIAVDEYRYEAGVIAANEQEWFSIVALLRSTGQAYAWLRVTALITAIIAAQQSSAMPLTQKIRATLRTFFIIPSHIVVYGSIVPVICYAAAHALDSTIVYEQVRMDFNAVKGLFQMNFAKFIAVASVSMRTVWLVALVCHMVTWLSTQRSWSPVLGVIGVPELFIAFVSSSTVMAHFRFPSWRDCRVTQIHEIFPSHHLRDLRAQSFDTARGAVNQLVLGPTSDAQFISLALAAIAVISGLGGMVQRGLGGKLHYRLTVVSRTRVPYSINWLWPSDALVINWANSITQPRLEVNERRDPQPVSGNTESVNLSPLRQTIAQRQSSTTFSVLVQSLRRLRSTSPTATHDPLLELDHRTRSVLAFIVTLNLTVLSDPLVYGRLRGALSSPLVGLYECQETGKLWLLPPQSRVDMLDVPLDWRPLRCVAVFSANELSWTDLLNCG</sequence>
<evidence type="ECO:0000313" key="3">
    <source>
        <dbReference type="Proteomes" id="UP001209570"/>
    </source>
</evidence>
<protein>
    <recommendedName>
        <fullName evidence="4">Transmembrane protein</fullName>
    </recommendedName>
</protein>
<dbReference type="AlphaFoldDB" id="A0AAD5M473"/>
<organism evidence="2 3">
    <name type="scientific">Pythium insidiosum</name>
    <name type="common">Pythiosis disease agent</name>
    <dbReference type="NCBI Taxonomy" id="114742"/>
    <lineage>
        <taxon>Eukaryota</taxon>
        <taxon>Sar</taxon>
        <taxon>Stramenopiles</taxon>
        <taxon>Oomycota</taxon>
        <taxon>Peronosporomycetes</taxon>
        <taxon>Pythiales</taxon>
        <taxon>Pythiaceae</taxon>
        <taxon>Pythium</taxon>
    </lineage>
</organism>
<dbReference type="Proteomes" id="UP001209570">
    <property type="component" value="Unassembled WGS sequence"/>
</dbReference>
<feature type="transmembrane region" description="Helical" evidence="1">
    <location>
        <begin position="539"/>
        <end position="557"/>
    </location>
</feature>
<accession>A0AAD5M473</accession>
<dbReference type="EMBL" id="JAKCXM010000104">
    <property type="protein sequence ID" value="KAJ0402360.1"/>
    <property type="molecule type" value="Genomic_DNA"/>
</dbReference>
<keyword evidence="3" id="KW-1185">Reference proteome</keyword>
<feature type="transmembrane region" description="Helical" evidence="1">
    <location>
        <begin position="433"/>
        <end position="454"/>
    </location>
</feature>
<reference evidence="2" key="1">
    <citation type="submission" date="2021-12" db="EMBL/GenBank/DDBJ databases">
        <title>Prjna785345.</title>
        <authorList>
            <person name="Rujirawat T."/>
            <person name="Krajaejun T."/>
        </authorList>
    </citation>
    <scope>NUCLEOTIDE SEQUENCE</scope>
    <source>
        <strain evidence="2">Pi057C3</strain>
    </source>
</reference>
<gene>
    <name evidence="2" type="ORF">P43SY_004593</name>
</gene>
<proteinExistence type="predicted"/>
<evidence type="ECO:0000313" key="2">
    <source>
        <dbReference type="EMBL" id="KAJ0402360.1"/>
    </source>
</evidence>
<name>A0AAD5M473_PYTIN</name>
<keyword evidence="1" id="KW-0472">Membrane</keyword>
<keyword evidence="1" id="KW-0812">Transmembrane</keyword>
<feature type="transmembrane region" description="Helical" evidence="1">
    <location>
        <begin position="381"/>
        <end position="403"/>
    </location>
</feature>
<feature type="transmembrane region" description="Helical" evidence="1">
    <location>
        <begin position="466"/>
        <end position="489"/>
    </location>
</feature>
<evidence type="ECO:0008006" key="4">
    <source>
        <dbReference type="Google" id="ProtNLM"/>
    </source>
</evidence>